<reference evidence="1 2" key="1">
    <citation type="submission" date="2021-11" db="EMBL/GenBank/DDBJ databases">
        <title>Black yeast isolated from Biological Soil Crust.</title>
        <authorList>
            <person name="Kurbessoian T."/>
        </authorList>
    </citation>
    <scope>NUCLEOTIDE SEQUENCE [LARGE SCALE GENOMIC DNA]</scope>
    <source>
        <strain evidence="1 2">CCFEE 5522</strain>
    </source>
</reference>
<evidence type="ECO:0000313" key="1">
    <source>
        <dbReference type="EMBL" id="KAK4539553.1"/>
    </source>
</evidence>
<sequence>MVNFAEDAAARHNQLFLGAQQNVVNAHNDLLNLLNGAPAAAGPPALPPAALAEVRALAQNRLTAEQVELGIVGAARLRLQTDADFPPVPQRPLPPLSDGLFKMLESTLSRARKVARLAQGRINFRMVPPNAGLPPGSWWVGTWPMGQGGMSTTGLLVQCDQNWLVNDRVFKKETHLSRLAWGSATHFDGDVRNAANRRPLEWTCHDAMLGVLGRSTRSPLVPGLRATTIDDMRREHTMFMEFCPFTDLATVIGNYRGIGG</sequence>
<dbReference type="Proteomes" id="UP001324427">
    <property type="component" value="Unassembled WGS sequence"/>
</dbReference>
<name>A0AAV9J3U2_9PEZI</name>
<dbReference type="EMBL" id="JAVFHQ010000090">
    <property type="protein sequence ID" value="KAK4539553.1"/>
    <property type="molecule type" value="Genomic_DNA"/>
</dbReference>
<organism evidence="1 2">
    <name type="scientific">Oleoguttula mirabilis</name>
    <dbReference type="NCBI Taxonomy" id="1507867"/>
    <lineage>
        <taxon>Eukaryota</taxon>
        <taxon>Fungi</taxon>
        <taxon>Dikarya</taxon>
        <taxon>Ascomycota</taxon>
        <taxon>Pezizomycotina</taxon>
        <taxon>Dothideomycetes</taxon>
        <taxon>Dothideomycetidae</taxon>
        <taxon>Mycosphaerellales</taxon>
        <taxon>Teratosphaeriaceae</taxon>
        <taxon>Oleoguttula</taxon>
    </lineage>
</organism>
<accession>A0AAV9J3U2</accession>
<keyword evidence="2" id="KW-1185">Reference proteome</keyword>
<dbReference type="AlphaFoldDB" id="A0AAV9J3U2"/>
<proteinExistence type="predicted"/>
<comment type="caution">
    <text evidence="1">The sequence shown here is derived from an EMBL/GenBank/DDBJ whole genome shotgun (WGS) entry which is preliminary data.</text>
</comment>
<evidence type="ECO:0000313" key="2">
    <source>
        <dbReference type="Proteomes" id="UP001324427"/>
    </source>
</evidence>
<protein>
    <submittedName>
        <fullName evidence="1">Uncharacterized protein</fullName>
    </submittedName>
</protein>
<gene>
    <name evidence="1" type="ORF">LTR36_010830</name>
</gene>